<name>A0A6A6GQC1_9PEZI</name>
<feature type="region of interest" description="Disordered" evidence="1">
    <location>
        <begin position="132"/>
        <end position="153"/>
    </location>
</feature>
<feature type="compositionally biased region" description="Polar residues" evidence="1">
    <location>
        <begin position="132"/>
        <end position="141"/>
    </location>
</feature>
<feature type="compositionally biased region" description="Basic and acidic residues" evidence="1">
    <location>
        <begin position="144"/>
        <end position="153"/>
    </location>
</feature>
<sequence>MQQASQLLRRLLLPSDHVSAAESSRLWDTACVSVGEAPHATAGLEWTLTSMRGYRRGDEASGRHSFPRIPVVRVEGDGQGRVIRWSRDTACPSSYHFAVQSPQALQQQFLLPRLNTLTTFALHRSTILKQQSCPSTNSSLSAPHHSEIRLFRA</sequence>
<accession>A0A6A6GQC1</accession>
<keyword evidence="3" id="KW-1185">Reference proteome</keyword>
<evidence type="ECO:0000256" key="1">
    <source>
        <dbReference type="SAM" id="MobiDB-lite"/>
    </source>
</evidence>
<reference evidence="3" key="1">
    <citation type="journal article" date="2020" name="Stud. Mycol.">
        <title>101 Dothideomycetes genomes: A test case for predicting lifestyles and emergence of pathogens.</title>
        <authorList>
            <person name="Haridas S."/>
            <person name="Albert R."/>
            <person name="Binder M."/>
            <person name="Bloem J."/>
            <person name="LaButti K."/>
            <person name="Salamov A."/>
            <person name="Andreopoulos B."/>
            <person name="Baker S."/>
            <person name="Barry K."/>
            <person name="Bills G."/>
            <person name="Bluhm B."/>
            <person name="Cannon C."/>
            <person name="Castanera R."/>
            <person name="Culley D."/>
            <person name="Daum C."/>
            <person name="Ezra D."/>
            <person name="Gonzalez J."/>
            <person name="Henrissat B."/>
            <person name="Kuo A."/>
            <person name="Liang C."/>
            <person name="Lipzen A."/>
            <person name="Lutzoni F."/>
            <person name="Magnuson J."/>
            <person name="Mondo S."/>
            <person name="Nolan M."/>
            <person name="Ohm R."/>
            <person name="Pangilinan J."/>
            <person name="Park H.-J."/>
            <person name="Ramirez L."/>
            <person name="Alfaro M."/>
            <person name="Sun H."/>
            <person name="Tritt A."/>
            <person name="Yoshinaga Y."/>
            <person name="Zwiers L.-H."/>
            <person name="Turgeon B."/>
            <person name="Goodwin S."/>
            <person name="Spatafora J."/>
            <person name="Crous P."/>
            <person name="Grigoriev I."/>
        </authorList>
    </citation>
    <scope>NUCLEOTIDE SEQUENCE [LARGE SCALE GENOMIC DNA]</scope>
    <source>
        <strain evidence="3">CECT 20119</strain>
    </source>
</reference>
<evidence type="ECO:0000313" key="2">
    <source>
        <dbReference type="EMBL" id="KAF2227573.1"/>
    </source>
</evidence>
<dbReference type="Proteomes" id="UP000799538">
    <property type="component" value="Unassembled WGS sequence"/>
</dbReference>
<dbReference type="EMBL" id="ML992501">
    <property type="protein sequence ID" value="KAF2227573.1"/>
    <property type="molecule type" value="Genomic_DNA"/>
</dbReference>
<gene>
    <name evidence="2" type="ORF">BDZ85DRAFT_4946</name>
</gene>
<proteinExistence type="predicted"/>
<organism evidence="2 3">
    <name type="scientific">Elsinoe ampelina</name>
    <dbReference type="NCBI Taxonomy" id="302913"/>
    <lineage>
        <taxon>Eukaryota</taxon>
        <taxon>Fungi</taxon>
        <taxon>Dikarya</taxon>
        <taxon>Ascomycota</taxon>
        <taxon>Pezizomycotina</taxon>
        <taxon>Dothideomycetes</taxon>
        <taxon>Dothideomycetidae</taxon>
        <taxon>Myriangiales</taxon>
        <taxon>Elsinoaceae</taxon>
        <taxon>Elsinoe</taxon>
    </lineage>
</organism>
<protein>
    <submittedName>
        <fullName evidence="2">Uncharacterized protein</fullName>
    </submittedName>
</protein>
<evidence type="ECO:0000313" key="3">
    <source>
        <dbReference type="Proteomes" id="UP000799538"/>
    </source>
</evidence>
<dbReference type="AlphaFoldDB" id="A0A6A6GQC1"/>